<organism evidence="5 6">
    <name type="scientific">Rubrobacter radiotolerans</name>
    <name type="common">Arthrobacter radiotolerans</name>
    <dbReference type="NCBI Taxonomy" id="42256"/>
    <lineage>
        <taxon>Bacteria</taxon>
        <taxon>Bacillati</taxon>
        <taxon>Actinomycetota</taxon>
        <taxon>Rubrobacteria</taxon>
        <taxon>Rubrobacterales</taxon>
        <taxon>Rubrobacteraceae</taxon>
        <taxon>Rubrobacter</taxon>
    </lineage>
</organism>
<keyword evidence="2 5" id="KW-0560">Oxidoreductase</keyword>
<dbReference type="Pfam" id="PF00465">
    <property type="entry name" value="Fe-ADH"/>
    <property type="match status" value="1"/>
</dbReference>
<sequence length="404" mass="40952">MDQGRRSLVERLSGRNLDLALSVNTSFGPGAASRTGGTAREAGSRRAFIVTDPGIVASGAVEPVLDSLRRADLPAEVFDGVAPNPSDGEVLGGSERLGEFGLAGTVVVAVGGGSALDAAKAISLHAANGGAVADLDYRYAPEKPGLPVIALPTTAGTGSETNSFGVITSGESGRKFYVGHASVGPRACLLDPELTTGLPSAATAATGIDALSHALEATMSVSANPYADALALGVARTVNAWLPVAVERGDDLEARSQMLLAAHLAGLAFASGTGLGLGHALAHPVGARLGAPHGAALAAVLPAVMEFNLPEKAHKLAPLAGALGAGGDLPEEVAAKEAIRRVEELIGRVLGDGLTKYTVSERDLDVLVRDTLDDGVISNTPRLPSESEVRKLLVSTLLEVGDRS</sequence>
<feature type="domain" description="Alcohol dehydrogenase iron-type/glycerol dehydrogenase GldA" evidence="3">
    <location>
        <begin position="25"/>
        <end position="192"/>
    </location>
</feature>
<protein>
    <submittedName>
        <fullName evidence="5">Iron-containing alcohol dehydrogenase</fullName>
        <ecNumber evidence="5">1.1.1.-</ecNumber>
    </submittedName>
</protein>
<evidence type="ECO:0000259" key="4">
    <source>
        <dbReference type="Pfam" id="PF25137"/>
    </source>
</evidence>
<dbReference type="InterPro" id="IPR001670">
    <property type="entry name" value="ADH_Fe/GldA"/>
</dbReference>
<dbReference type="Pfam" id="PF25137">
    <property type="entry name" value="ADH_Fe_C"/>
    <property type="match status" value="1"/>
</dbReference>
<gene>
    <name evidence="5" type="ORF">SIL72_12080</name>
</gene>
<dbReference type="EC" id="1.1.1.-" evidence="5"/>
<dbReference type="Gene3D" id="3.40.50.1970">
    <property type="match status" value="1"/>
</dbReference>
<dbReference type="GO" id="GO:0046872">
    <property type="term" value="F:metal ion binding"/>
    <property type="evidence" value="ECO:0007669"/>
    <property type="project" value="InterPro"/>
</dbReference>
<evidence type="ECO:0000256" key="1">
    <source>
        <dbReference type="ARBA" id="ARBA00007358"/>
    </source>
</evidence>
<reference evidence="5" key="1">
    <citation type="submission" date="2023-11" db="EMBL/GenBank/DDBJ databases">
        <title>MicrobeMod: A computational toolkit for identifying prokaryotic methylation and restriction-modification with nanopore sequencing.</title>
        <authorList>
            <person name="Crits-Christoph A."/>
            <person name="Kang S.C."/>
            <person name="Lee H."/>
            <person name="Ostrov N."/>
        </authorList>
    </citation>
    <scope>NUCLEOTIDE SEQUENCE</scope>
    <source>
        <strain evidence="5">ATCC 51242</strain>
    </source>
</reference>
<dbReference type="RefSeq" id="WP_084263906.1">
    <property type="nucleotide sequence ID" value="NZ_JAWXXX010000001.1"/>
</dbReference>
<dbReference type="PANTHER" id="PTHR11496:SF102">
    <property type="entry name" value="ALCOHOL DEHYDROGENASE 4"/>
    <property type="match status" value="1"/>
</dbReference>
<name>A0AB35T4W2_RUBRA</name>
<dbReference type="InterPro" id="IPR039697">
    <property type="entry name" value="Alcohol_dehydrogenase_Fe"/>
</dbReference>
<evidence type="ECO:0000313" key="6">
    <source>
        <dbReference type="Proteomes" id="UP001281130"/>
    </source>
</evidence>
<dbReference type="AlphaFoldDB" id="A0AB35T4W2"/>
<dbReference type="CDD" id="cd08551">
    <property type="entry name" value="Fe-ADH"/>
    <property type="match status" value="1"/>
</dbReference>
<dbReference type="InterPro" id="IPR056798">
    <property type="entry name" value="ADH_Fe_C"/>
</dbReference>
<accession>A0AB35T4W2</accession>
<comment type="similarity">
    <text evidence="1">Belongs to the iron-containing alcohol dehydrogenase family.</text>
</comment>
<dbReference type="Gene3D" id="1.20.1090.10">
    <property type="entry name" value="Dehydroquinate synthase-like - alpha domain"/>
    <property type="match status" value="1"/>
</dbReference>
<feature type="domain" description="Fe-containing alcohol dehydrogenase-like C-terminal" evidence="4">
    <location>
        <begin position="203"/>
        <end position="395"/>
    </location>
</feature>
<dbReference type="PANTHER" id="PTHR11496">
    <property type="entry name" value="ALCOHOL DEHYDROGENASE"/>
    <property type="match status" value="1"/>
</dbReference>
<evidence type="ECO:0000313" key="5">
    <source>
        <dbReference type="EMBL" id="MDX5894760.1"/>
    </source>
</evidence>
<dbReference type="GO" id="GO:0004022">
    <property type="term" value="F:alcohol dehydrogenase (NAD+) activity"/>
    <property type="evidence" value="ECO:0007669"/>
    <property type="project" value="UniProtKB-ARBA"/>
</dbReference>
<dbReference type="SUPFAM" id="SSF56796">
    <property type="entry name" value="Dehydroquinate synthase-like"/>
    <property type="match status" value="1"/>
</dbReference>
<dbReference type="Proteomes" id="UP001281130">
    <property type="component" value="Unassembled WGS sequence"/>
</dbReference>
<dbReference type="EMBL" id="JAWXXX010000001">
    <property type="protein sequence ID" value="MDX5894760.1"/>
    <property type="molecule type" value="Genomic_DNA"/>
</dbReference>
<dbReference type="FunFam" id="3.40.50.1970:FF:000003">
    <property type="entry name" value="Alcohol dehydrogenase, iron-containing"/>
    <property type="match status" value="1"/>
</dbReference>
<evidence type="ECO:0000256" key="2">
    <source>
        <dbReference type="ARBA" id="ARBA00023002"/>
    </source>
</evidence>
<evidence type="ECO:0000259" key="3">
    <source>
        <dbReference type="Pfam" id="PF00465"/>
    </source>
</evidence>
<proteinExistence type="inferred from homology"/>
<comment type="caution">
    <text evidence="5">The sequence shown here is derived from an EMBL/GenBank/DDBJ whole genome shotgun (WGS) entry which is preliminary data.</text>
</comment>